<feature type="compositionally biased region" description="Polar residues" evidence="2">
    <location>
        <begin position="21"/>
        <end position="32"/>
    </location>
</feature>
<sequence>MGGVCTGGTARSRVEIHHESPSGSSKKVNSVESIGKQKKDESFSYPDVGAFRGTPNLYDSGELYMSISRELKPSTPARTGVNKAPSSFLGKASIVGLEKAVEVLDTLGSSMTNLNSGGFMTGMASRGNQIAILAFEVANTITKGANLLQSLSKENVEYLKKEILPSKGVQQLVSTNMKELLTIAAADKREEFDIFSREVIRFGDMCKDPQWHNLNRYFSRLDSDTLTHNQLRSEAELMMQELSSLAQHTSELYHELHALDRFEQDYRRKLEELDSLNLPRKGEGLMMLQSELKHQRKIARSLKKKSLWAKGLEEVVEKLVDIVTYIHQAIVEAFGDNGLTSAVKQPVKKQERLGVAGLALHYANLVTQIDNIASRPTSLPPNMRDGLYNGLPPSIKTALRSRLQAVDAKEELTIPQIKAEMEKTLQWLVPVAADTTKAHQGFGWVGEWANTGSEFGKKNPPQVSLIRLQTLYHADKQKMDYHVLELVTWLHRLISLVRFNGPKAFPGRSPTRKGLNLQTELMMNTNSKMPKVQISLEDRNLLEKVMKRKCLVPGRSKSQEFLLPKNRKKVSPLLWNQNLFVYSLSIIWNGVQLRRNSWQDGVEGTNCPIMPGKNWTYKFQMKDQIGSFFYFPSLLFQKAAGGYGPIRINNVETVPLPFPRPDYEYDILIGDWYFDEYKVVLNPLVENPDSVAPPNDVKLMRIWTDLLVGAARRNPQGSYVYGSINISRTLILQNGEAALDG</sequence>
<feature type="region of interest" description="Disordered" evidence="2">
    <location>
        <begin position="1"/>
        <end position="39"/>
    </location>
</feature>
<dbReference type="PANTHER" id="PTHR31730:SF18">
    <property type="entry name" value="PROTEIN PSK SIMULATOR 2"/>
    <property type="match status" value="1"/>
</dbReference>
<dbReference type="Pfam" id="PF05003">
    <property type="entry name" value="DUF668"/>
    <property type="match status" value="1"/>
</dbReference>
<evidence type="ECO:0000259" key="5">
    <source>
        <dbReference type="Pfam" id="PF11961"/>
    </source>
</evidence>
<evidence type="ECO:0000313" key="6">
    <source>
        <dbReference type="EMBL" id="KAK6793023.1"/>
    </source>
</evidence>
<dbReference type="InterPro" id="IPR007700">
    <property type="entry name" value="DUF668"/>
</dbReference>
<dbReference type="AlphaFoldDB" id="A0AAN8TR11"/>
<evidence type="ECO:0000256" key="1">
    <source>
        <dbReference type="ARBA" id="ARBA00010609"/>
    </source>
</evidence>
<dbReference type="PANTHER" id="PTHR31730">
    <property type="entry name" value="OS01G0873900 PROTEIN"/>
    <property type="match status" value="1"/>
</dbReference>
<reference evidence="6 7" key="1">
    <citation type="submission" date="2024-02" db="EMBL/GenBank/DDBJ databases">
        <title>de novo genome assembly of Solanum bulbocastanum strain 11H21.</title>
        <authorList>
            <person name="Hosaka A.J."/>
        </authorList>
    </citation>
    <scope>NUCLEOTIDE SEQUENCE [LARGE SCALE GENOMIC DNA]</scope>
    <source>
        <tissue evidence="6">Young leaves</tissue>
    </source>
</reference>
<dbReference type="GO" id="GO:0005507">
    <property type="term" value="F:copper ion binding"/>
    <property type="evidence" value="ECO:0007669"/>
    <property type="project" value="InterPro"/>
</dbReference>
<comment type="similarity">
    <text evidence="1">Belongs to the multicopper oxidase family.</text>
</comment>
<dbReference type="GO" id="GO:0045927">
    <property type="term" value="P:positive regulation of growth"/>
    <property type="evidence" value="ECO:0007669"/>
    <property type="project" value="InterPro"/>
</dbReference>
<dbReference type="Pfam" id="PF11961">
    <property type="entry name" value="DUF3475"/>
    <property type="match status" value="1"/>
</dbReference>
<dbReference type="EMBL" id="JBANQN010000004">
    <property type="protein sequence ID" value="KAK6793023.1"/>
    <property type="molecule type" value="Genomic_DNA"/>
</dbReference>
<feature type="domain" description="DUF668" evidence="3">
    <location>
        <begin position="352"/>
        <end position="437"/>
    </location>
</feature>
<dbReference type="InterPro" id="IPR021864">
    <property type="entry name" value="DUF3475"/>
</dbReference>
<name>A0AAN8TR11_SOLBU</name>
<evidence type="ECO:0000256" key="2">
    <source>
        <dbReference type="SAM" id="MobiDB-lite"/>
    </source>
</evidence>
<dbReference type="Pfam" id="PF07732">
    <property type="entry name" value="Cu-oxidase_3"/>
    <property type="match status" value="1"/>
</dbReference>
<proteinExistence type="inferred from homology"/>
<dbReference type="Gene3D" id="2.60.40.420">
    <property type="entry name" value="Cupredoxins - blue copper proteins"/>
    <property type="match status" value="1"/>
</dbReference>
<dbReference type="Proteomes" id="UP001371456">
    <property type="component" value="Unassembled WGS sequence"/>
</dbReference>
<evidence type="ECO:0000313" key="7">
    <source>
        <dbReference type="Proteomes" id="UP001371456"/>
    </source>
</evidence>
<keyword evidence="7" id="KW-1185">Reference proteome</keyword>
<feature type="domain" description="DUF3475" evidence="5">
    <location>
        <begin position="132"/>
        <end position="188"/>
    </location>
</feature>
<accession>A0AAN8TR11</accession>
<gene>
    <name evidence="6" type="ORF">RDI58_012104</name>
</gene>
<evidence type="ECO:0000259" key="4">
    <source>
        <dbReference type="Pfam" id="PF07732"/>
    </source>
</evidence>
<dbReference type="InterPro" id="IPR045021">
    <property type="entry name" value="PSI1/2/3"/>
</dbReference>
<comment type="caution">
    <text evidence="6">The sequence shown here is derived from an EMBL/GenBank/DDBJ whole genome shotgun (WGS) entry which is preliminary data.</text>
</comment>
<feature type="domain" description="Plastocyanin-like" evidence="4">
    <location>
        <begin position="578"/>
        <end position="650"/>
    </location>
</feature>
<organism evidence="6 7">
    <name type="scientific">Solanum bulbocastanum</name>
    <name type="common">Wild potato</name>
    <dbReference type="NCBI Taxonomy" id="147425"/>
    <lineage>
        <taxon>Eukaryota</taxon>
        <taxon>Viridiplantae</taxon>
        <taxon>Streptophyta</taxon>
        <taxon>Embryophyta</taxon>
        <taxon>Tracheophyta</taxon>
        <taxon>Spermatophyta</taxon>
        <taxon>Magnoliopsida</taxon>
        <taxon>eudicotyledons</taxon>
        <taxon>Gunneridae</taxon>
        <taxon>Pentapetalae</taxon>
        <taxon>asterids</taxon>
        <taxon>lamiids</taxon>
        <taxon>Solanales</taxon>
        <taxon>Solanaceae</taxon>
        <taxon>Solanoideae</taxon>
        <taxon>Solaneae</taxon>
        <taxon>Solanum</taxon>
    </lineage>
</organism>
<dbReference type="SUPFAM" id="SSF49503">
    <property type="entry name" value="Cupredoxins"/>
    <property type="match status" value="1"/>
</dbReference>
<dbReference type="InterPro" id="IPR011707">
    <property type="entry name" value="Cu-oxidase-like_N"/>
</dbReference>
<dbReference type="InterPro" id="IPR008972">
    <property type="entry name" value="Cupredoxin"/>
</dbReference>
<evidence type="ECO:0000259" key="3">
    <source>
        <dbReference type="Pfam" id="PF05003"/>
    </source>
</evidence>
<protein>
    <submittedName>
        <fullName evidence="6">Uncharacterized protein</fullName>
    </submittedName>
</protein>